<feature type="transmembrane region" description="Helical" evidence="7">
    <location>
        <begin position="70"/>
        <end position="93"/>
    </location>
</feature>
<evidence type="ECO:0000256" key="1">
    <source>
        <dbReference type="ARBA" id="ARBA00004141"/>
    </source>
</evidence>
<dbReference type="AlphaFoldDB" id="A0A250WWE0"/>
<keyword evidence="4" id="KW-0970">Cilium biogenesis/degradation</keyword>
<dbReference type="PANTHER" id="PTHR34341:SF1">
    <property type="entry name" value="TRANSMEMBRANE PROTEIN 107"/>
    <property type="match status" value="1"/>
</dbReference>
<evidence type="ECO:0000313" key="9">
    <source>
        <dbReference type="Proteomes" id="UP000232323"/>
    </source>
</evidence>
<organism evidence="8 9">
    <name type="scientific">Chlamydomonas eustigma</name>
    <dbReference type="NCBI Taxonomy" id="1157962"/>
    <lineage>
        <taxon>Eukaryota</taxon>
        <taxon>Viridiplantae</taxon>
        <taxon>Chlorophyta</taxon>
        <taxon>core chlorophytes</taxon>
        <taxon>Chlorophyceae</taxon>
        <taxon>CS clade</taxon>
        <taxon>Chlamydomonadales</taxon>
        <taxon>Chlamydomonadaceae</taxon>
        <taxon>Chlamydomonas</taxon>
    </lineage>
</organism>
<keyword evidence="9" id="KW-1185">Reference proteome</keyword>
<dbReference type="GO" id="GO:0016020">
    <property type="term" value="C:membrane"/>
    <property type="evidence" value="ECO:0007669"/>
    <property type="project" value="UniProtKB-SubCell"/>
</dbReference>
<protein>
    <recommendedName>
        <fullName evidence="2">Transmembrane protein 107</fullName>
    </recommendedName>
</protein>
<dbReference type="InterPro" id="IPR029248">
    <property type="entry name" value="TMEM107"/>
</dbReference>
<evidence type="ECO:0000256" key="6">
    <source>
        <dbReference type="ARBA" id="ARBA00023136"/>
    </source>
</evidence>
<dbReference type="GO" id="GO:1905515">
    <property type="term" value="P:non-motile cilium assembly"/>
    <property type="evidence" value="ECO:0007669"/>
    <property type="project" value="TreeGrafter"/>
</dbReference>
<dbReference type="GO" id="GO:1904491">
    <property type="term" value="P:protein localization to ciliary transition zone"/>
    <property type="evidence" value="ECO:0007669"/>
    <property type="project" value="TreeGrafter"/>
</dbReference>
<feature type="transmembrane region" description="Helical" evidence="7">
    <location>
        <begin position="12"/>
        <end position="35"/>
    </location>
</feature>
<feature type="transmembrane region" description="Helical" evidence="7">
    <location>
        <begin position="98"/>
        <end position="116"/>
    </location>
</feature>
<dbReference type="GO" id="GO:0036038">
    <property type="term" value="C:MKS complex"/>
    <property type="evidence" value="ECO:0007669"/>
    <property type="project" value="TreeGrafter"/>
</dbReference>
<evidence type="ECO:0000256" key="5">
    <source>
        <dbReference type="ARBA" id="ARBA00022989"/>
    </source>
</evidence>
<gene>
    <name evidence="8" type="ORF">CEUSTIGMA_g2286.t1</name>
</gene>
<accession>A0A250WWE0</accession>
<dbReference type="Proteomes" id="UP000232323">
    <property type="component" value="Unassembled WGS sequence"/>
</dbReference>
<dbReference type="PANTHER" id="PTHR34341">
    <property type="entry name" value="TRANSMEMBRANE PROTEIN 107"/>
    <property type="match status" value="1"/>
</dbReference>
<evidence type="ECO:0000313" key="8">
    <source>
        <dbReference type="EMBL" id="GAX74840.1"/>
    </source>
</evidence>
<evidence type="ECO:0000256" key="2">
    <source>
        <dbReference type="ARBA" id="ARBA00015652"/>
    </source>
</evidence>
<name>A0A250WWE0_9CHLO</name>
<evidence type="ECO:0000256" key="3">
    <source>
        <dbReference type="ARBA" id="ARBA00022692"/>
    </source>
</evidence>
<comment type="caution">
    <text evidence="8">The sequence shown here is derived from an EMBL/GenBank/DDBJ whole genome shotgun (WGS) entry which is preliminary data.</text>
</comment>
<reference evidence="8 9" key="1">
    <citation type="submission" date="2017-08" db="EMBL/GenBank/DDBJ databases">
        <title>Acidophilic green algal genome provides insights into adaptation to an acidic environment.</title>
        <authorList>
            <person name="Hirooka S."/>
            <person name="Hirose Y."/>
            <person name="Kanesaki Y."/>
            <person name="Higuchi S."/>
            <person name="Fujiwara T."/>
            <person name="Onuma R."/>
            <person name="Era A."/>
            <person name="Ohbayashi R."/>
            <person name="Uzuka A."/>
            <person name="Nozaki H."/>
            <person name="Yoshikawa H."/>
            <person name="Miyagishima S.Y."/>
        </authorList>
    </citation>
    <scope>NUCLEOTIDE SEQUENCE [LARGE SCALE GENOMIC DNA]</scope>
    <source>
        <strain evidence="8 9">NIES-2499</strain>
    </source>
</reference>
<dbReference type="EMBL" id="BEGY01000009">
    <property type="protein sequence ID" value="GAX74840.1"/>
    <property type="molecule type" value="Genomic_DNA"/>
</dbReference>
<dbReference type="OrthoDB" id="2114471at2759"/>
<dbReference type="Pfam" id="PF14995">
    <property type="entry name" value="TMEM107"/>
    <property type="match status" value="1"/>
</dbReference>
<sequence>MARIPYFKAEEVTIPLRFIVLTAHFIAVLAVVFALTTLTGSITQVDVSSPNTPQSSITYYNITYNKLSGFAYAALACFGVEFITLFLGVSIFIRPMMLINIIAHFLGLILDIVFYIELWPVAAWISFVVVFNFVPLTLELGVWAFMSRFTYARY</sequence>
<evidence type="ECO:0000256" key="4">
    <source>
        <dbReference type="ARBA" id="ARBA00022794"/>
    </source>
</evidence>
<keyword evidence="3 7" id="KW-0812">Transmembrane</keyword>
<evidence type="ECO:0000256" key="7">
    <source>
        <dbReference type="SAM" id="Phobius"/>
    </source>
</evidence>
<keyword evidence="6 7" id="KW-0472">Membrane</keyword>
<feature type="transmembrane region" description="Helical" evidence="7">
    <location>
        <begin position="122"/>
        <end position="146"/>
    </location>
</feature>
<proteinExistence type="predicted"/>
<comment type="subcellular location">
    <subcellularLocation>
        <location evidence="1">Membrane</location>
        <topology evidence="1">Multi-pass membrane protein</topology>
    </subcellularLocation>
</comment>
<keyword evidence="5 7" id="KW-1133">Transmembrane helix</keyword>